<keyword evidence="1" id="KW-0812">Transmembrane</keyword>
<evidence type="ECO:0000313" key="2">
    <source>
        <dbReference type="EMBL" id="AXE21961.1"/>
    </source>
</evidence>
<accession>A0A344TTJ0</accession>
<gene>
    <name evidence="2" type="ORF">DR864_29295</name>
</gene>
<dbReference type="AlphaFoldDB" id="A0A344TTJ0"/>
<evidence type="ECO:0000313" key="3">
    <source>
        <dbReference type="Proteomes" id="UP000251993"/>
    </source>
</evidence>
<keyword evidence="1" id="KW-1133">Transmembrane helix</keyword>
<dbReference type="OrthoDB" id="950997at2"/>
<dbReference type="KEGG" id="run:DR864_29295"/>
<feature type="transmembrane region" description="Helical" evidence="1">
    <location>
        <begin position="127"/>
        <end position="145"/>
    </location>
</feature>
<feature type="transmembrane region" description="Helical" evidence="1">
    <location>
        <begin position="157"/>
        <end position="178"/>
    </location>
</feature>
<reference evidence="2 3" key="1">
    <citation type="submission" date="2018-07" db="EMBL/GenBank/DDBJ databases">
        <title>Genome sequencing of Runella.</title>
        <authorList>
            <person name="Baek M.-G."/>
            <person name="Yi H."/>
        </authorList>
    </citation>
    <scope>NUCLEOTIDE SEQUENCE [LARGE SCALE GENOMIC DNA]</scope>
    <source>
        <strain evidence="2 3">HYN0085</strain>
        <plasmid evidence="2 3">unnamed4</plasmid>
    </source>
</reference>
<name>A0A344TTJ0_9BACT</name>
<protein>
    <recommendedName>
        <fullName evidence="4">DUF3278 domain-containing protein</fullName>
    </recommendedName>
</protein>
<geneLocation type="plasmid" evidence="2 3">
    <name>unnamed4</name>
</geneLocation>
<keyword evidence="2" id="KW-0614">Plasmid</keyword>
<feature type="transmembrane region" description="Helical" evidence="1">
    <location>
        <begin position="45"/>
        <end position="66"/>
    </location>
</feature>
<sequence length="213" mass="24204">MEIETLKAAWQDYDRLLQTTPELSKKALHRLIRERSRSRIAQIRIEYGVTCVFSFLLILFFGAVIGGNPFDFQYRIQFLPAILIMGWTLVFIIVLLRGYREVNISIHADNLILSLNKVISAYARSQALVHQAAVPVLLSGFFFPASFLPKHIYESGLTSGVLIAIAHIVLNVVLYFAAKRLGFFKSSFQAGLQRDLEELEQLKSLEGEENELE</sequence>
<organism evidence="2 3">
    <name type="scientific">Runella rosea</name>
    <dbReference type="NCBI Taxonomy" id="2259595"/>
    <lineage>
        <taxon>Bacteria</taxon>
        <taxon>Pseudomonadati</taxon>
        <taxon>Bacteroidota</taxon>
        <taxon>Cytophagia</taxon>
        <taxon>Cytophagales</taxon>
        <taxon>Spirosomataceae</taxon>
        <taxon>Runella</taxon>
    </lineage>
</organism>
<feature type="transmembrane region" description="Helical" evidence="1">
    <location>
        <begin position="78"/>
        <end position="96"/>
    </location>
</feature>
<evidence type="ECO:0008006" key="4">
    <source>
        <dbReference type="Google" id="ProtNLM"/>
    </source>
</evidence>
<dbReference type="EMBL" id="CP030854">
    <property type="protein sequence ID" value="AXE21961.1"/>
    <property type="molecule type" value="Genomic_DNA"/>
</dbReference>
<dbReference type="RefSeq" id="WP_114070701.1">
    <property type="nucleotide sequence ID" value="NZ_CP030854.1"/>
</dbReference>
<dbReference type="Proteomes" id="UP000251993">
    <property type="component" value="Plasmid unnamed4"/>
</dbReference>
<proteinExistence type="predicted"/>
<keyword evidence="1" id="KW-0472">Membrane</keyword>
<evidence type="ECO:0000256" key="1">
    <source>
        <dbReference type="SAM" id="Phobius"/>
    </source>
</evidence>
<keyword evidence="3" id="KW-1185">Reference proteome</keyword>